<dbReference type="PANTHER" id="PTHR31346:SF5">
    <property type="entry name" value="MULTIPLE ORGANELLAR RNA EDITING FACTOR 1, MITOCHONDRIAL"/>
    <property type="match status" value="1"/>
</dbReference>
<reference evidence="6" key="1">
    <citation type="submission" date="2025-08" db="UniProtKB">
        <authorList>
            <consortium name="RefSeq"/>
        </authorList>
    </citation>
    <scope>IDENTIFICATION</scope>
</reference>
<dbReference type="RefSeq" id="XP_011028297.1">
    <property type="nucleotide sequence ID" value="XM_011029995.1"/>
</dbReference>
<evidence type="ECO:0000256" key="2">
    <source>
        <dbReference type="ARBA" id="ARBA00022946"/>
    </source>
</evidence>
<organism evidence="5 6">
    <name type="scientific">Populus euphratica</name>
    <name type="common">Euphrates poplar</name>
    <dbReference type="NCBI Taxonomy" id="75702"/>
    <lineage>
        <taxon>Eukaryota</taxon>
        <taxon>Viridiplantae</taxon>
        <taxon>Streptophyta</taxon>
        <taxon>Embryophyta</taxon>
        <taxon>Tracheophyta</taxon>
        <taxon>Spermatophyta</taxon>
        <taxon>Magnoliopsida</taxon>
        <taxon>eudicotyledons</taxon>
        <taxon>Gunneridae</taxon>
        <taxon>Pentapetalae</taxon>
        <taxon>rosids</taxon>
        <taxon>fabids</taxon>
        <taxon>Malpighiales</taxon>
        <taxon>Salicaceae</taxon>
        <taxon>Saliceae</taxon>
        <taxon>Populus</taxon>
    </lineage>
</organism>
<feature type="compositionally biased region" description="Polar residues" evidence="3">
    <location>
        <begin position="674"/>
        <end position="686"/>
    </location>
</feature>
<gene>
    <name evidence="6" type="primary">LOC105128368</name>
</gene>
<feature type="region of interest" description="Disordered" evidence="3">
    <location>
        <begin position="163"/>
        <end position="808"/>
    </location>
</feature>
<feature type="compositionally biased region" description="Polar residues" evidence="3">
    <location>
        <begin position="269"/>
        <end position="279"/>
    </location>
</feature>
<name>A0AAJ6UE54_POPEU</name>
<feature type="compositionally biased region" description="Basic and acidic residues" evidence="3">
    <location>
        <begin position="165"/>
        <end position="177"/>
    </location>
</feature>
<keyword evidence="1" id="KW-0507">mRNA processing</keyword>
<dbReference type="GO" id="GO:0080156">
    <property type="term" value="P:mitochondrial mRNA modification"/>
    <property type="evidence" value="ECO:0007669"/>
    <property type="project" value="TreeGrafter"/>
</dbReference>
<feature type="domain" description="MORF/ORRM1/DAG-like MORF" evidence="4">
    <location>
        <begin position="87"/>
        <end position="171"/>
    </location>
</feature>
<evidence type="ECO:0000259" key="4">
    <source>
        <dbReference type="Pfam" id="PF21864"/>
    </source>
</evidence>
<feature type="compositionally biased region" description="Polar residues" evidence="3">
    <location>
        <begin position="392"/>
        <end position="414"/>
    </location>
</feature>
<evidence type="ECO:0000313" key="5">
    <source>
        <dbReference type="Proteomes" id="UP000694918"/>
    </source>
</evidence>
<dbReference type="PANTHER" id="PTHR31346">
    <property type="entry name" value="MULTIPLE ORGANELLAR RNA EDITING FACTOR 2, CHLOROPLASTIC-RELATED-RELATED"/>
    <property type="match status" value="1"/>
</dbReference>
<feature type="compositionally biased region" description="Basic and acidic residues" evidence="3">
    <location>
        <begin position="468"/>
        <end position="484"/>
    </location>
</feature>
<feature type="compositionally biased region" description="Basic and acidic residues" evidence="3">
    <location>
        <begin position="308"/>
        <end position="324"/>
    </location>
</feature>
<feature type="compositionally biased region" description="Polar residues" evidence="3">
    <location>
        <begin position="799"/>
        <end position="808"/>
    </location>
</feature>
<feature type="compositionally biased region" description="Low complexity" evidence="3">
    <location>
        <begin position="352"/>
        <end position="382"/>
    </location>
</feature>
<feature type="compositionally biased region" description="Basic and acidic residues" evidence="3">
    <location>
        <begin position="730"/>
        <end position="746"/>
    </location>
</feature>
<dbReference type="GO" id="GO:0016554">
    <property type="term" value="P:cytidine to uridine editing"/>
    <property type="evidence" value="ECO:0007669"/>
    <property type="project" value="InterPro"/>
</dbReference>
<proteinExistence type="predicted"/>
<feature type="compositionally biased region" description="Basic and acidic residues" evidence="3">
    <location>
        <begin position="193"/>
        <end position="211"/>
    </location>
</feature>
<feature type="compositionally biased region" description="Polar residues" evidence="3">
    <location>
        <begin position="218"/>
        <end position="228"/>
    </location>
</feature>
<dbReference type="InterPro" id="IPR039206">
    <property type="entry name" value="MORF/ORRM1/DAG-like"/>
</dbReference>
<protein>
    <submittedName>
        <fullName evidence="6">Glutenin, high molecular weight subunit DY10-like isoform X11</fullName>
    </submittedName>
</protein>
<dbReference type="InterPro" id="IPR054059">
    <property type="entry name" value="MORF/ORRM1/DAG-like_MORF"/>
</dbReference>
<feature type="compositionally biased region" description="Low complexity" evidence="3">
    <location>
        <begin position="284"/>
        <end position="295"/>
    </location>
</feature>
<dbReference type="GO" id="GO:0006397">
    <property type="term" value="P:mRNA processing"/>
    <property type="evidence" value="ECO:0007669"/>
    <property type="project" value="UniProtKB-KW"/>
</dbReference>
<sequence>MAQRLLRLRRALTPLSSTRQRPPLSTPIAIAPPAAQTPPIISQWRGFSGTRVSMVSTTGLAEKEYKVYEDGEEIVKSTILFEGNEYIHWLVTVDFPKEPKPSPEEMVAAFERICAQGLNISIEEAKKRMYACSTTIYQGFQVSITHQEAEKFKGVPGAVFVSPDSRVKKENGGDKYKNGLITLRPPPVQFQRGGERSRDPGRIPPRFDRPESPIPNHQGPQPQYSQRGHMQGGGSSYGSQQNRPPQKNHGPPGLGGTVPMNNRDYATGGRNTYPGQQGNHDPPGQQGYNQGQQGNHYDPDQGSFPQGDWRRDHGSPGQRDDRGDNWNYSPQQGYNQEQHGNRYPPGQHGNRYPPGQQGYNQGQHGNRYPPGQQGYNQGQQGNHYTPGHQGYFQEQQGNHYPTGQQAYFQEQQGNYYPLGQQGYFQEQQGNRYPPGQQGYNQGLQGSDYPPGQQGNHYDPDQRSFPQGDWRRDHGSPGQRDDRGDNWNYSPTHGGNYGQGGIPPRFDQRESPIPTYHGLQPQYSQQGCMQEGGSNYGSQQNGPPQQNHGPPGLGGRMLMNNRDYAPGGRNMYPGQQGNHDPPGQRGHNEGEQGGGSNYRSQQNGLPQQNHGPPRRGRMPMNNRDYAPGERNTYPVQHGNRDPPGQQGYNQGEQRSHYPPGQQGYNPERQGIDYSPGQQGYFQRQQGNHYPPGQGYSQGRQGNHYPPGQQGYFQRQQGIHYDPDQRSFTQGDWRDHESPGQRDYRRDNWNYSPTHGGNYGQGGNSSYGQRNPGEGQMSAQMEQMGMQGEQGNYAPLGPPGWSNQGTPPIK</sequence>
<evidence type="ECO:0000313" key="6">
    <source>
        <dbReference type="RefSeq" id="XP_011028297.1"/>
    </source>
</evidence>
<feature type="compositionally biased region" description="Low complexity" evidence="3">
    <location>
        <begin position="764"/>
        <end position="789"/>
    </location>
</feature>
<feature type="compositionally biased region" description="Polar residues" evidence="3">
    <location>
        <begin position="596"/>
        <end position="609"/>
    </location>
</feature>
<evidence type="ECO:0000256" key="1">
    <source>
        <dbReference type="ARBA" id="ARBA00022664"/>
    </source>
</evidence>
<feature type="compositionally biased region" description="Low complexity" evidence="3">
    <location>
        <begin position="536"/>
        <end position="549"/>
    </location>
</feature>
<keyword evidence="5" id="KW-1185">Reference proteome</keyword>
<keyword evidence="2" id="KW-0809">Transit peptide</keyword>
<dbReference type="Proteomes" id="UP000694918">
    <property type="component" value="Unplaced"/>
</dbReference>
<feature type="compositionally biased region" description="Polar residues" evidence="3">
    <location>
        <begin position="326"/>
        <end position="338"/>
    </location>
</feature>
<dbReference type="GeneID" id="105128368"/>
<dbReference type="GO" id="GO:0005739">
    <property type="term" value="C:mitochondrion"/>
    <property type="evidence" value="ECO:0007669"/>
    <property type="project" value="TreeGrafter"/>
</dbReference>
<dbReference type="Pfam" id="PF21864">
    <property type="entry name" value="MORF_dom"/>
    <property type="match status" value="1"/>
</dbReference>
<evidence type="ECO:0000256" key="3">
    <source>
        <dbReference type="SAM" id="MobiDB-lite"/>
    </source>
</evidence>
<accession>A0AAJ6UE54</accession>
<dbReference type="AlphaFoldDB" id="A0AAJ6UE54"/>